<dbReference type="HAMAP" id="MF_01265">
    <property type="entry name" value="NadX"/>
    <property type="match status" value="1"/>
</dbReference>
<dbReference type="InterPro" id="IPR036291">
    <property type="entry name" value="NAD(P)-bd_dom_sf"/>
</dbReference>
<evidence type="ECO:0000256" key="1">
    <source>
        <dbReference type="ARBA" id="ARBA00008331"/>
    </source>
</evidence>
<keyword evidence="4 6" id="KW-0560">Oxidoreductase</keyword>
<comment type="caution">
    <text evidence="9">The sequence shown here is derived from an EMBL/GenBank/DDBJ whole genome shotgun (WGS) entry which is preliminary data.</text>
</comment>
<dbReference type="Proteomes" id="UP000637720">
    <property type="component" value="Unassembled WGS sequence"/>
</dbReference>
<comment type="catalytic activity">
    <reaction evidence="6">
        <text>L-aspartate + NADP(+) + H2O = oxaloacetate + NH4(+) + NADPH + H(+)</text>
        <dbReference type="Rhea" id="RHEA:11784"/>
        <dbReference type="ChEBI" id="CHEBI:15377"/>
        <dbReference type="ChEBI" id="CHEBI:15378"/>
        <dbReference type="ChEBI" id="CHEBI:16452"/>
        <dbReference type="ChEBI" id="CHEBI:28938"/>
        <dbReference type="ChEBI" id="CHEBI:29991"/>
        <dbReference type="ChEBI" id="CHEBI:57783"/>
        <dbReference type="ChEBI" id="CHEBI:58349"/>
        <dbReference type="EC" id="1.4.1.21"/>
    </reaction>
</comment>
<dbReference type="NCBIfam" id="NF009829">
    <property type="entry name" value="PRK13303.1-4"/>
    <property type="match status" value="1"/>
</dbReference>
<name>A0A8J3FC98_9BACI</name>
<keyword evidence="5 6" id="KW-0520">NAD</keyword>
<keyword evidence="2 6" id="KW-0662">Pyridine nucleotide biosynthesis</keyword>
<dbReference type="PANTHER" id="PTHR31873:SF6">
    <property type="entry name" value="ASPARTATE DEHYDROGENASE DOMAIN-CONTAINING PROTEIN"/>
    <property type="match status" value="1"/>
</dbReference>
<dbReference type="GO" id="GO:0033735">
    <property type="term" value="F:aspartate dehydrogenase [NAD(P)+] activity"/>
    <property type="evidence" value="ECO:0007669"/>
    <property type="project" value="UniProtKB-EC"/>
</dbReference>
<feature type="domain" description="Aspartate dehydrogenase" evidence="7">
    <location>
        <begin position="166"/>
        <end position="251"/>
    </location>
</feature>
<comment type="function">
    <text evidence="6">Specifically catalyzes the NAD or NADP-dependent dehydrogenation of L-aspartate to iminoaspartate.</text>
</comment>
<evidence type="ECO:0000259" key="7">
    <source>
        <dbReference type="Pfam" id="PF01958"/>
    </source>
</evidence>
<protein>
    <recommendedName>
        <fullName evidence="6">L-aspartate dehydrogenase</fullName>
        <ecNumber evidence="6">1.4.1.21</ecNumber>
    </recommendedName>
</protein>
<dbReference type="GO" id="GO:0016639">
    <property type="term" value="F:oxidoreductase activity, acting on the CH-NH2 group of donors, NAD or NADP as acceptor"/>
    <property type="evidence" value="ECO:0007669"/>
    <property type="project" value="UniProtKB-UniRule"/>
</dbReference>
<feature type="active site" evidence="6">
    <location>
        <position position="218"/>
    </location>
</feature>
<dbReference type="InterPro" id="IPR011182">
    <property type="entry name" value="L-Asp_DH"/>
</dbReference>
<keyword evidence="3 6" id="KW-0521">NADP</keyword>
<evidence type="ECO:0000313" key="9">
    <source>
        <dbReference type="EMBL" id="GGJ90637.1"/>
    </source>
</evidence>
<sequence length="266" mass="27375">MLHVGIIGYGAIGRDVARYIAEGKAGRSVLAGVLVRPGRRAATGLDPALVDEDVAAFLARPLDVVVEAAGHEAVRRYAAEVLAGGRDLIVVSVGALADPALLDAVVRATEASGRRVFLPSAAIAGLDRIAAGATGTLEAVTLTTRKPPRAWVGTPVEAQVPLAELSEPVCVFDGTARDAALRFPESVNVAAALSLAGAGFDRTQVRVFVDPTVTENVHELTAVGAFGRLEVTIRNAPSANPKTGVAVAMSVAKVLRNLSEPLVVGI</sequence>
<evidence type="ECO:0000256" key="2">
    <source>
        <dbReference type="ARBA" id="ARBA00022642"/>
    </source>
</evidence>
<dbReference type="InterPro" id="IPR020626">
    <property type="entry name" value="Asp_DH_prok"/>
</dbReference>
<reference evidence="9" key="1">
    <citation type="journal article" date="2014" name="Int. J. Syst. Evol. Microbiol.">
        <title>Complete genome sequence of Corynebacterium casei LMG S-19264T (=DSM 44701T), isolated from a smear-ripened cheese.</title>
        <authorList>
            <consortium name="US DOE Joint Genome Institute (JGI-PGF)"/>
            <person name="Walter F."/>
            <person name="Albersmeier A."/>
            <person name="Kalinowski J."/>
            <person name="Ruckert C."/>
        </authorList>
    </citation>
    <scope>NUCLEOTIDE SEQUENCE</scope>
    <source>
        <strain evidence="9">JCM 14719</strain>
    </source>
</reference>
<dbReference type="InterPro" id="IPR005106">
    <property type="entry name" value="Asp/hSer_DH_NAD-bd"/>
</dbReference>
<evidence type="ECO:0000256" key="4">
    <source>
        <dbReference type="ARBA" id="ARBA00023002"/>
    </source>
</evidence>
<keyword evidence="10" id="KW-1185">Reference proteome</keyword>
<evidence type="ECO:0000256" key="5">
    <source>
        <dbReference type="ARBA" id="ARBA00023027"/>
    </source>
</evidence>
<feature type="domain" description="Aspartate/homoserine dehydrogenase NAD-binding" evidence="8">
    <location>
        <begin position="8"/>
        <end position="119"/>
    </location>
</feature>
<dbReference type="GO" id="GO:0051287">
    <property type="term" value="F:NAD binding"/>
    <property type="evidence" value="ECO:0007669"/>
    <property type="project" value="UniProtKB-UniRule"/>
</dbReference>
<dbReference type="EMBL" id="BMOF01000001">
    <property type="protein sequence ID" value="GGJ90637.1"/>
    <property type="molecule type" value="Genomic_DNA"/>
</dbReference>
<dbReference type="Gene3D" id="3.40.50.720">
    <property type="entry name" value="NAD(P)-binding Rossmann-like Domain"/>
    <property type="match status" value="1"/>
</dbReference>
<comment type="pathway">
    <text evidence="6">Cofactor biosynthesis; NAD(+) biosynthesis; iminoaspartate from L-aspartate (dehydrogenase route): step 1/1.</text>
</comment>
<dbReference type="EC" id="1.4.1.21" evidence="6"/>
<dbReference type="SUPFAM" id="SSF55347">
    <property type="entry name" value="Glyceraldehyde-3-phosphate dehydrogenase-like, C-terminal domain"/>
    <property type="match status" value="1"/>
</dbReference>
<dbReference type="PANTHER" id="PTHR31873">
    <property type="entry name" value="L-ASPARTATE DEHYDROGENASE-RELATED"/>
    <property type="match status" value="1"/>
</dbReference>
<feature type="binding site" evidence="6">
    <location>
        <position position="122"/>
    </location>
    <ligand>
        <name>NAD(+)</name>
        <dbReference type="ChEBI" id="CHEBI:57540"/>
    </ligand>
</feature>
<dbReference type="NCBIfam" id="NF009828">
    <property type="entry name" value="PRK13303.1-3"/>
    <property type="match status" value="1"/>
</dbReference>
<evidence type="ECO:0000259" key="8">
    <source>
        <dbReference type="Pfam" id="PF03447"/>
    </source>
</evidence>
<dbReference type="UniPathway" id="UPA00253">
    <property type="reaction ID" value="UER00456"/>
</dbReference>
<dbReference type="GO" id="GO:0050661">
    <property type="term" value="F:NADP binding"/>
    <property type="evidence" value="ECO:0007669"/>
    <property type="project" value="UniProtKB-UniRule"/>
</dbReference>
<organism evidence="9 10">
    <name type="scientific">Calditerricola satsumensis</name>
    <dbReference type="NCBI Taxonomy" id="373054"/>
    <lineage>
        <taxon>Bacteria</taxon>
        <taxon>Bacillati</taxon>
        <taxon>Bacillota</taxon>
        <taxon>Bacilli</taxon>
        <taxon>Bacillales</taxon>
        <taxon>Bacillaceae</taxon>
        <taxon>Calditerricola</taxon>
    </lineage>
</organism>
<dbReference type="PIRSF" id="PIRSF005227">
    <property type="entry name" value="Asp_dh_NAD_syn"/>
    <property type="match status" value="1"/>
</dbReference>
<evidence type="ECO:0000256" key="6">
    <source>
        <dbReference type="HAMAP-Rule" id="MF_01265"/>
    </source>
</evidence>
<dbReference type="Pfam" id="PF03447">
    <property type="entry name" value="NAD_binding_3"/>
    <property type="match status" value="1"/>
</dbReference>
<dbReference type="Pfam" id="PF01958">
    <property type="entry name" value="Asp_DH_C"/>
    <property type="match status" value="1"/>
</dbReference>
<evidence type="ECO:0000256" key="3">
    <source>
        <dbReference type="ARBA" id="ARBA00022857"/>
    </source>
</evidence>
<reference evidence="9" key="2">
    <citation type="submission" date="2020-09" db="EMBL/GenBank/DDBJ databases">
        <authorList>
            <person name="Sun Q."/>
            <person name="Ohkuma M."/>
        </authorList>
    </citation>
    <scope>NUCLEOTIDE SEQUENCE</scope>
    <source>
        <strain evidence="9">JCM 14719</strain>
    </source>
</reference>
<comment type="miscellaneous">
    <text evidence="6">The iminoaspartate product is unstable in aqueous solution and can decompose to oxaloacetate and ammonia.</text>
</comment>
<comment type="similarity">
    <text evidence="1 6">Belongs to the L-aspartate dehydrogenase family.</text>
</comment>
<gene>
    <name evidence="6 9" type="primary">nadX</name>
    <name evidence="9" type="ORF">GCM10007043_00440</name>
</gene>
<comment type="catalytic activity">
    <reaction evidence="6">
        <text>L-aspartate + NAD(+) + H2O = oxaloacetate + NH4(+) + NADH + H(+)</text>
        <dbReference type="Rhea" id="RHEA:11788"/>
        <dbReference type="ChEBI" id="CHEBI:15377"/>
        <dbReference type="ChEBI" id="CHEBI:15378"/>
        <dbReference type="ChEBI" id="CHEBI:16452"/>
        <dbReference type="ChEBI" id="CHEBI:28938"/>
        <dbReference type="ChEBI" id="CHEBI:29991"/>
        <dbReference type="ChEBI" id="CHEBI:57540"/>
        <dbReference type="ChEBI" id="CHEBI:57945"/>
        <dbReference type="EC" id="1.4.1.21"/>
    </reaction>
</comment>
<proteinExistence type="inferred from homology"/>
<dbReference type="Gene3D" id="3.30.360.10">
    <property type="entry name" value="Dihydrodipicolinate Reductase, domain 2"/>
    <property type="match status" value="1"/>
</dbReference>
<feature type="binding site" evidence="6">
    <location>
        <position position="188"/>
    </location>
    <ligand>
        <name>NAD(+)</name>
        <dbReference type="ChEBI" id="CHEBI:57540"/>
    </ligand>
</feature>
<dbReference type="RefSeq" id="WP_188816476.1">
    <property type="nucleotide sequence ID" value="NZ_BMOF01000001.1"/>
</dbReference>
<dbReference type="AlphaFoldDB" id="A0A8J3FC98"/>
<dbReference type="InterPro" id="IPR002811">
    <property type="entry name" value="Asp_DH"/>
</dbReference>
<dbReference type="SUPFAM" id="SSF51735">
    <property type="entry name" value="NAD(P)-binding Rossmann-fold domains"/>
    <property type="match status" value="1"/>
</dbReference>
<evidence type="ECO:0000313" key="10">
    <source>
        <dbReference type="Proteomes" id="UP000637720"/>
    </source>
</evidence>
<accession>A0A8J3FC98</accession>
<dbReference type="GO" id="GO:0009435">
    <property type="term" value="P:NAD+ biosynthetic process"/>
    <property type="evidence" value="ECO:0007669"/>
    <property type="project" value="UniProtKB-UniRule"/>
</dbReference>